<evidence type="ECO:0000313" key="2">
    <source>
        <dbReference type="Proteomes" id="UP000054321"/>
    </source>
</evidence>
<sequence length="223" mass="25636">MRMISRAVTLMTCTSGAAIGTFFVSTRHATMEQLPITDPLFRSSFYHRYNPHSNPTIRDNCTRCVPLSKVKVLLLEEGRLVEAFSAGFWSGPGYWIQRLLLSHKYECAATAHQLWSRHELRQSNYDVGIQVTNHFEVLEKTQEHIIFRGGDSPSRSGLRPLDGLLQLTAIIREDRDVVEFSIKSLFYQGSERSTSPPMSFVEEWLHRQYVKLLMETGIRSITR</sequence>
<dbReference type="HOGENOM" id="CLU_069181_0_0_1"/>
<organism evidence="1 2">
    <name type="scientific">Oidiodendron maius (strain Zn)</name>
    <dbReference type="NCBI Taxonomy" id="913774"/>
    <lineage>
        <taxon>Eukaryota</taxon>
        <taxon>Fungi</taxon>
        <taxon>Dikarya</taxon>
        <taxon>Ascomycota</taxon>
        <taxon>Pezizomycotina</taxon>
        <taxon>Leotiomycetes</taxon>
        <taxon>Leotiomycetes incertae sedis</taxon>
        <taxon>Myxotrichaceae</taxon>
        <taxon>Oidiodendron</taxon>
    </lineage>
</organism>
<reference evidence="2" key="2">
    <citation type="submission" date="2015-01" db="EMBL/GenBank/DDBJ databases">
        <title>Evolutionary Origins and Diversification of the Mycorrhizal Mutualists.</title>
        <authorList>
            <consortium name="DOE Joint Genome Institute"/>
            <consortium name="Mycorrhizal Genomics Consortium"/>
            <person name="Kohler A."/>
            <person name="Kuo A."/>
            <person name="Nagy L.G."/>
            <person name="Floudas D."/>
            <person name="Copeland A."/>
            <person name="Barry K.W."/>
            <person name="Cichocki N."/>
            <person name="Veneault-Fourrey C."/>
            <person name="LaButti K."/>
            <person name="Lindquist E.A."/>
            <person name="Lipzen A."/>
            <person name="Lundell T."/>
            <person name="Morin E."/>
            <person name="Murat C."/>
            <person name="Riley R."/>
            <person name="Ohm R."/>
            <person name="Sun H."/>
            <person name="Tunlid A."/>
            <person name="Henrissat B."/>
            <person name="Grigoriev I.V."/>
            <person name="Hibbett D.S."/>
            <person name="Martin F."/>
        </authorList>
    </citation>
    <scope>NUCLEOTIDE SEQUENCE [LARGE SCALE GENOMIC DNA]</scope>
    <source>
        <strain evidence="2">Zn</strain>
    </source>
</reference>
<dbReference type="Proteomes" id="UP000054321">
    <property type="component" value="Unassembled WGS sequence"/>
</dbReference>
<accession>A0A0C3GD88</accession>
<dbReference type="InParanoid" id="A0A0C3GD88"/>
<protein>
    <submittedName>
        <fullName evidence="1">Uncharacterized protein</fullName>
    </submittedName>
</protein>
<dbReference type="OrthoDB" id="4436466at2759"/>
<gene>
    <name evidence="1" type="ORF">OIDMADRAFT_136393</name>
</gene>
<evidence type="ECO:0000313" key="1">
    <source>
        <dbReference type="EMBL" id="KIM94120.1"/>
    </source>
</evidence>
<dbReference type="STRING" id="913774.A0A0C3GD88"/>
<dbReference type="AlphaFoldDB" id="A0A0C3GD88"/>
<proteinExistence type="predicted"/>
<dbReference type="EMBL" id="KN832891">
    <property type="protein sequence ID" value="KIM94120.1"/>
    <property type="molecule type" value="Genomic_DNA"/>
</dbReference>
<name>A0A0C3GD88_OIDMZ</name>
<reference evidence="1 2" key="1">
    <citation type="submission" date="2014-04" db="EMBL/GenBank/DDBJ databases">
        <authorList>
            <consortium name="DOE Joint Genome Institute"/>
            <person name="Kuo A."/>
            <person name="Martino E."/>
            <person name="Perotto S."/>
            <person name="Kohler A."/>
            <person name="Nagy L.G."/>
            <person name="Floudas D."/>
            <person name="Copeland A."/>
            <person name="Barry K.W."/>
            <person name="Cichocki N."/>
            <person name="Veneault-Fourrey C."/>
            <person name="LaButti K."/>
            <person name="Lindquist E.A."/>
            <person name="Lipzen A."/>
            <person name="Lundell T."/>
            <person name="Morin E."/>
            <person name="Murat C."/>
            <person name="Sun H."/>
            <person name="Tunlid A."/>
            <person name="Henrissat B."/>
            <person name="Grigoriev I.V."/>
            <person name="Hibbett D.S."/>
            <person name="Martin F."/>
            <person name="Nordberg H.P."/>
            <person name="Cantor M.N."/>
            <person name="Hua S.X."/>
        </authorList>
    </citation>
    <scope>NUCLEOTIDE SEQUENCE [LARGE SCALE GENOMIC DNA]</scope>
    <source>
        <strain evidence="1 2">Zn</strain>
    </source>
</reference>
<keyword evidence="2" id="KW-1185">Reference proteome</keyword>